<evidence type="ECO:0008006" key="3">
    <source>
        <dbReference type="Google" id="ProtNLM"/>
    </source>
</evidence>
<gene>
    <name evidence="1" type="ORF">A3207_07795</name>
</gene>
<accession>A0A8J8PG26</accession>
<evidence type="ECO:0000313" key="2">
    <source>
        <dbReference type="Proteomes" id="UP000752814"/>
    </source>
</evidence>
<protein>
    <recommendedName>
        <fullName evidence="3">Tetratricopeptide repeat protein</fullName>
    </recommendedName>
</protein>
<dbReference type="SUPFAM" id="SSF48452">
    <property type="entry name" value="TPR-like"/>
    <property type="match status" value="1"/>
</dbReference>
<dbReference type="InterPro" id="IPR011990">
    <property type="entry name" value="TPR-like_helical_dom_sf"/>
</dbReference>
<comment type="caution">
    <text evidence="1">The sequence shown here is derived from an EMBL/GenBank/DDBJ whole genome shotgun (WGS) entry which is preliminary data.</text>
</comment>
<reference evidence="1" key="1">
    <citation type="submission" date="2016-03" db="EMBL/GenBank/DDBJ databases">
        <authorList>
            <person name="Borrel G."/>
            <person name="Mccann A."/>
            <person name="O'Toole P.W."/>
        </authorList>
    </citation>
    <scope>NUCLEOTIDE SEQUENCE</scope>
    <source>
        <strain evidence="1">183</strain>
    </source>
</reference>
<dbReference type="Gene3D" id="1.25.40.10">
    <property type="entry name" value="Tetratricopeptide repeat domain"/>
    <property type="match status" value="1"/>
</dbReference>
<sequence length="499" mass="58251">MKLIQVEQELCQRLDELRNSGDYCSIIGAITSIPDYKLDYDLVTRLAEAYLRTYKYREAIDCLLSVSDKGAEDYMWHFILGQAYYFTNDMTKVNEEIGKAFELNPEGDYASDFVEFCHIYHYVKLHLESLSERLVPRNRLIPKHQFSDRVSSFWKWFCDNEAKLSEFSENNVCDSEVTAFLSEGTNLITKDIQCFVEKGFKFTFVLNGSSPLYYLLPYLISRAPKNIQNKWDIGISIPKLNRCNDLSVNGIPIKNVKISFNYESESDKFNLYFYSEEFQSIEESEASIIVVDMLKLLFSENLLRLYIDTLSLLRSPTDEMFPMEQMCEKMSNVLKLSGKEMIENPSDIRVAYAFGNEYTDKLRHDTLSGLTSLLNSVAEYISDVNNTYMNMENCGAKLVYLFYTWPMEMDEDKIFNLRYDFEYYLIDEILGKKGSGREIGIALGSASGSMYEYEDLLIYDMSEFFKRIDRMLKDYQFEFHLAEFCPDGNIVNLRSEMRL</sequence>
<organism evidence="1 2">
    <name type="scientific">Candidatus Methanomassiliicoccus intestinalis</name>
    <dbReference type="NCBI Taxonomy" id="1406512"/>
    <lineage>
        <taxon>Archaea</taxon>
        <taxon>Methanobacteriati</taxon>
        <taxon>Thermoplasmatota</taxon>
        <taxon>Thermoplasmata</taxon>
        <taxon>Methanomassiliicoccales</taxon>
        <taxon>Methanomassiliicoccaceae</taxon>
        <taxon>Methanomassiliicoccus</taxon>
    </lineage>
</organism>
<dbReference type="AlphaFoldDB" id="A0A8J8PG26"/>
<evidence type="ECO:0000313" key="1">
    <source>
        <dbReference type="EMBL" id="TQS83487.1"/>
    </source>
</evidence>
<dbReference type="Proteomes" id="UP000752814">
    <property type="component" value="Unassembled WGS sequence"/>
</dbReference>
<dbReference type="EMBL" id="LVVT01000010">
    <property type="protein sequence ID" value="TQS83487.1"/>
    <property type="molecule type" value="Genomic_DNA"/>
</dbReference>
<name>A0A8J8PG26_9ARCH</name>
<proteinExistence type="predicted"/>